<name>A0A7C8ND39_ORBOL</name>
<accession>A0A7C8ND39</accession>
<feature type="region of interest" description="Disordered" evidence="1">
    <location>
        <begin position="113"/>
        <end position="173"/>
    </location>
</feature>
<feature type="compositionally biased region" description="Basic and acidic residues" evidence="1">
    <location>
        <begin position="115"/>
        <end position="132"/>
    </location>
</feature>
<reference evidence="2 3" key="1">
    <citation type="submission" date="2019-06" db="EMBL/GenBank/DDBJ databases">
        <authorList>
            <person name="Palmer J.M."/>
        </authorList>
    </citation>
    <scope>NUCLEOTIDE SEQUENCE [LARGE SCALE GENOMIC DNA]</scope>
    <source>
        <strain evidence="2 3">TWF102</strain>
    </source>
</reference>
<protein>
    <submittedName>
        <fullName evidence="2">Uncharacterized protein</fullName>
    </submittedName>
</protein>
<evidence type="ECO:0000256" key="1">
    <source>
        <dbReference type="SAM" id="MobiDB-lite"/>
    </source>
</evidence>
<dbReference type="EMBL" id="WIQW01000054">
    <property type="protein sequence ID" value="KAF3091969.1"/>
    <property type="molecule type" value="Genomic_DNA"/>
</dbReference>
<feature type="region of interest" description="Disordered" evidence="1">
    <location>
        <begin position="191"/>
        <end position="294"/>
    </location>
</feature>
<gene>
    <name evidence="2" type="ORF">TWF102_008650</name>
</gene>
<dbReference type="AlphaFoldDB" id="A0A7C8ND39"/>
<evidence type="ECO:0000313" key="3">
    <source>
        <dbReference type="Proteomes" id="UP000475325"/>
    </source>
</evidence>
<evidence type="ECO:0000313" key="2">
    <source>
        <dbReference type="EMBL" id="KAF3091969.1"/>
    </source>
</evidence>
<proteinExistence type="predicted"/>
<feature type="compositionally biased region" description="Basic and acidic residues" evidence="1">
    <location>
        <begin position="262"/>
        <end position="287"/>
    </location>
</feature>
<organism evidence="2 3">
    <name type="scientific">Orbilia oligospora</name>
    <name type="common">Nematode-trapping fungus</name>
    <name type="synonym">Arthrobotrys oligospora</name>
    <dbReference type="NCBI Taxonomy" id="2813651"/>
    <lineage>
        <taxon>Eukaryota</taxon>
        <taxon>Fungi</taxon>
        <taxon>Dikarya</taxon>
        <taxon>Ascomycota</taxon>
        <taxon>Pezizomycotina</taxon>
        <taxon>Orbiliomycetes</taxon>
        <taxon>Orbiliales</taxon>
        <taxon>Orbiliaceae</taxon>
        <taxon>Orbilia</taxon>
    </lineage>
</organism>
<comment type="caution">
    <text evidence="2">The sequence shown here is derived from an EMBL/GenBank/DDBJ whole genome shotgun (WGS) entry which is preliminary data.</text>
</comment>
<dbReference type="Proteomes" id="UP000475325">
    <property type="component" value="Unassembled WGS sequence"/>
</dbReference>
<feature type="compositionally biased region" description="Basic and acidic residues" evidence="1">
    <location>
        <begin position="237"/>
        <end position="248"/>
    </location>
</feature>
<sequence length="696" mass="75888">MVFATVDRLELTFLDVRAILMAVEVPLGIADWDIALVEITLNTSPSFHSTPGATMKLTTILPLLLLQTTTHATIFNRARLPTVGEAEDLAAPTVVLKRTNLELTAPTVILKRARKAADPDPEEQARPDDTRTKVVKRARPAPTVVGKRARKYADPDPEEQMGPIDPDSTRTRVAKRVNPAPTVFAKRARKYADPDPEEQMGPIDPDSTRTRVAKRAKPAPTVVGKGARKYADPGPEEQLRPVDPDSTRTRVAKRAKPAPTIVEKRARKYADPDPEEQLRPVDPDSTRTRVAKRANPAPTVFERREVVDDQGPAPFQVITLPTGRIEVPVHAHTPISSADINARPAGVLDSIGLNFGTLCSAFIPFTNAGTGAEEFPDHSGPRVYIDVDGANIWANSPKGLIVDTGSTGFTIGQLTWTSRFGKSWPSTDKSRPGWKYLSSSNILYKGYWVNVNITFKDLSWKPIIRSEVPVLVFDQKLGCEKIDNATGNCLVTPSILDADGAYMGIGYGRRADGMTQCTPDTNPLLNVRGIWRDLPATGCNYRNGYVVTKTGISWGLTVANTNGFKFHTLKKDSTVNMDWSMPTMCLRASTNAQTCRAGNFLPDTGLTKSYITSPDTPSGTAPPSNGFNVKLNIPDSGQGMGFLNYNNVGTGGNHLPSSYSTGKNGERVYLNTGSRFFNAYKTAFDADSGYFGIKEL</sequence>